<keyword evidence="8" id="KW-0506">mRNA capping</keyword>
<dbReference type="GO" id="GO:0003723">
    <property type="term" value="F:RNA binding"/>
    <property type="evidence" value="ECO:0007669"/>
    <property type="project" value="UniProtKB-KW"/>
</dbReference>
<dbReference type="CDD" id="cd02440">
    <property type="entry name" value="AdoMet_MTases"/>
    <property type="match status" value="1"/>
</dbReference>
<dbReference type="InterPro" id="IPR004971">
    <property type="entry name" value="mRNA_G-N7_MeTrfase_dom"/>
</dbReference>
<dbReference type="PANTHER" id="PTHR12189">
    <property type="entry name" value="MRNA GUANINE-7- METHYLTRANSFERASE"/>
    <property type="match status" value="1"/>
</dbReference>
<dbReference type="Pfam" id="PF03291">
    <property type="entry name" value="mRNA_G-N7_MeTrfase"/>
    <property type="match status" value="1"/>
</dbReference>
<evidence type="ECO:0000256" key="12">
    <source>
        <dbReference type="ARBA" id="ARBA00044712"/>
    </source>
</evidence>
<dbReference type="SUPFAM" id="SSF50249">
    <property type="entry name" value="Nucleic acid-binding proteins"/>
    <property type="match status" value="1"/>
</dbReference>
<dbReference type="InterPro" id="IPR005680">
    <property type="entry name" value="Ribosomal_uS12_euk/arc"/>
</dbReference>
<keyword evidence="4" id="KW-0808">Transferase</keyword>
<evidence type="ECO:0000256" key="8">
    <source>
        <dbReference type="ARBA" id="ARBA00023042"/>
    </source>
</evidence>
<dbReference type="VEuPathDB" id="MicrosporidiaDB:NBO_3g0051"/>
<dbReference type="NCBIfam" id="TIGR00982">
    <property type="entry name" value="uS12_E_A"/>
    <property type="match status" value="1"/>
</dbReference>
<keyword evidence="7 15" id="KW-0689">Ribosomal protein</keyword>
<evidence type="ECO:0000256" key="4">
    <source>
        <dbReference type="ARBA" id="ARBA00022679"/>
    </source>
</evidence>
<evidence type="ECO:0000256" key="11">
    <source>
        <dbReference type="ARBA" id="ARBA00033387"/>
    </source>
</evidence>
<reference evidence="15" key="1">
    <citation type="submission" date="2010-09" db="EMBL/GenBank/DDBJ databases">
        <title>The organization of cytoplasmic ribosomal protein genes in microsporidian Nosema bombycis genome.</title>
        <authorList>
            <person name="Liu H."/>
            <person name="Pan G."/>
            <person name="Li T."/>
            <person name="Huang W."/>
            <person name="Zhou Z."/>
        </authorList>
    </citation>
    <scope>NUCLEOTIDE SEQUENCE</scope>
    <source>
        <strain evidence="15">CQ1</strain>
    </source>
</reference>
<evidence type="ECO:0000256" key="9">
    <source>
        <dbReference type="ARBA" id="ARBA00023274"/>
    </source>
</evidence>
<dbReference type="Gene3D" id="3.40.50.150">
    <property type="entry name" value="Vaccinia Virus protein VP39"/>
    <property type="match status" value="1"/>
</dbReference>
<feature type="non-terminal residue" evidence="15">
    <location>
        <position position="389"/>
    </location>
</feature>
<keyword evidence="5" id="KW-0949">S-adenosyl-L-methionine</keyword>
<evidence type="ECO:0000313" key="15">
    <source>
        <dbReference type="EMBL" id="ADZ95636.1"/>
    </source>
</evidence>
<dbReference type="EMBL" id="HQ291383">
    <property type="protein sequence ID" value="ADZ95636.1"/>
    <property type="molecule type" value="mRNA"/>
</dbReference>
<evidence type="ECO:0000256" key="1">
    <source>
        <dbReference type="ARBA" id="ARBA00005657"/>
    </source>
</evidence>
<keyword evidence="9" id="KW-0687">Ribonucleoprotein</keyword>
<dbReference type="SUPFAM" id="SSF53335">
    <property type="entry name" value="S-adenosyl-L-methionine-dependent methyltransferases"/>
    <property type="match status" value="1"/>
</dbReference>
<dbReference type="AlphaFoldDB" id="F2X105"/>
<dbReference type="PROSITE" id="PS00055">
    <property type="entry name" value="RIBOSOMAL_S12"/>
    <property type="match status" value="1"/>
</dbReference>
<dbReference type="GO" id="GO:0003735">
    <property type="term" value="F:structural constituent of ribosome"/>
    <property type="evidence" value="ECO:0007669"/>
    <property type="project" value="InterPro"/>
</dbReference>
<evidence type="ECO:0000256" key="2">
    <source>
        <dbReference type="ARBA" id="ARBA00011926"/>
    </source>
</evidence>
<sequence length="389" mass="45254">MDKSKVDIREHYNRIRKTPKERRNSKVAGIRYANNFIKAVLIRQYAKQDFAVLDFGCGKGGDLKKYDRANIKEYYGLDIAEVSIYDARIRHNNMDNCFRAFFDTADVYANPLNLNKEFELVSSQFSLHYAFQSPDHVKNTVLNVSRHLKIGGFFIFTVPSREEILKRFKDNNLENVYYKIRYNESKPNEYYFTLLGCVNDCIEYFVDLKMISDLFSKVNIKMIRRENFEIFFKENLKRNKELAHNMRVKELNKEEMEVISLSRKLKRRNDPYYRKVILGTKYKHSKIGNKPQAKGIVLEKIGVEAKQPNSAVRKIVRVQLIATGKRISAFVPYDGSLNYIEPNDEVTIEGFGKKGKACGDIPGVSFKVNKVQNVSLIALYKGKKNKPSR</sequence>
<evidence type="ECO:0000256" key="10">
    <source>
        <dbReference type="ARBA" id="ARBA00032772"/>
    </source>
</evidence>
<dbReference type="GO" id="GO:0004482">
    <property type="term" value="F:mRNA 5'-cap (guanine-N7-)-methyltransferase activity"/>
    <property type="evidence" value="ECO:0007669"/>
    <property type="project" value="UniProtKB-EC"/>
</dbReference>
<keyword evidence="6" id="KW-0694">RNA-binding</keyword>
<dbReference type="EC" id="2.1.1.56" evidence="2"/>
<dbReference type="InterPro" id="IPR039753">
    <property type="entry name" value="RG7MT1"/>
</dbReference>
<evidence type="ECO:0000256" key="6">
    <source>
        <dbReference type="ARBA" id="ARBA00022884"/>
    </source>
</evidence>
<dbReference type="InterPro" id="IPR006032">
    <property type="entry name" value="Ribosomal_uS12"/>
</dbReference>
<evidence type="ECO:0000259" key="14">
    <source>
        <dbReference type="PROSITE" id="PS51562"/>
    </source>
</evidence>
<dbReference type="GO" id="GO:0005634">
    <property type="term" value="C:nucleus"/>
    <property type="evidence" value="ECO:0007669"/>
    <property type="project" value="TreeGrafter"/>
</dbReference>
<evidence type="ECO:0000256" key="13">
    <source>
        <dbReference type="ARBA" id="ARBA00049739"/>
    </source>
</evidence>
<keyword evidence="8" id="KW-0507">mRNA processing</keyword>
<dbReference type="CDD" id="cd03367">
    <property type="entry name" value="Ribosomal_S23"/>
    <property type="match status" value="1"/>
</dbReference>
<accession>F2X105</accession>
<name>F2X105_NOSBO</name>
<evidence type="ECO:0000256" key="5">
    <source>
        <dbReference type="ARBA" id="ARBA00022691"/>
    </source>
</evidence>
<dbReference type="OMA" id="HYCFESM"/>
<evidence type="ECO:0000256" key="7">
    <source>
        <dbReference type="ARBA" id="ARBA00022980"/>
    </source>
</evidence>
<dbReference type="PANTHER" id="PTHR12189:SF2">
    <property type="entry name" value="MRNA CAP GUANINE-N7 METHYLTRANSFERASE"/>
    <property type="match status" value="1"/>
</dbReference>
<dbReference type="Gene3D" id="2.40.50.140">
    <property type="entry name" value="Nucleic acid-binding proteins"/>
    <property type="match status" value="1"/>
</dbReference>
<comment type="catalytic activity">
    <reaction evidence="12">
        <text>a 5'-end (5'-triphosphoguanosine)-ribonucleoside in mRNA + S-adenosyl-L-methionine = a 5'-end (N(7)-methyl 5'-triphosphoguanosine)-ribonucleoside in mRNA + S-adenosyl-L-homocysteine</text>
        <dbReference type="Rhea" id="RHEA:67008"/>
        <dbReference type="Rhea" id="RHEA-COMP:17166"/>
        <dbReference type="Rhea" id="RHEA-COMP:17167"/>
        <dbReference type="ChEBI" id="CHEBI:57856"/>
        <dbReference type="ChEBI" id="CHEBI:59789"/>
        <dbReference type="ChEBI" id="CHEBI:156461"/>
        <dbReference type="ChEBI" id="CHEBI:167617"/>
        <dbReference type="EC" id="2.1.1.56"/>
    </reaction>
</comment>
<dbReference type="GO" id="GO:0015935">
    <property type="term" value="C:small ribosomal subunit"/>
    <property type="evidence" value="ECO:0007669"/>
    <property type="project" value="InterPro"/>
</dbReference>
<dbReference type="PROSITE" id="PS51562">
    <property type="entry name" value="RNA_CAP0_MT"/>
    <property type="match status" value="1"/>
</dbReference>
<keyword evidence="3" id="KW-0489">Methyltransferase</keyword>
<comment type="similarity">
    <text evidence="1">Belongs to the universal ribosomal protein uS12 family.</text>
</comment>
<dbReference type="FunFam" id="2.40.50.140:FF:000007">
    <property type="entry name" value="40S ribosomal protein S23"/>
    <property type="match status" value="1"/>
</dbReference>
<proteinExistence type="evidence at transcript level"/>
<organism evidence="15">
    <name type="scientific">Nosema bombycis</name>
    <name type="common">Microsporidian parasite</name>
    <name type="synonym">Pebrine of silkworm</name>
    <dbReference type="NCBI Taxonomy" id="27978"/>
    <lineage>
        <taxon>Eukaryota</taxon>
        <taxon>Fungi</taxon>
        <taxon>Fungi incertae sedis</taxon>
        <taxon>Microsporidia</taxon>
        <taxon>Nosematidae</taxon>
        <taxon>Nosema</taxon>
    </lineage>
</organism>
<dbReference type="GO" id="GO:0006412">
    <property type="term" value="P:translation"/>
    <property type="evidence" value="ECO:0007669"/>
    <property type="project" value="InterPro"/>
</dbReference>
<dbReference type="InterPro" id="IPR012340">
    <property type="entry name" value="NA-bd_OB-fold"/>
</dbReference>
<feature type="domain" description="MRNA cap 0 methyltransferase" evidence="14">
    <location>
        <begin position="25"/>
        <end position="270"/>
    </location>
</feature>
<dbReference type="InterPro" id="IPR029063">
    <property type="entry name" value="SAM-dependent_MTases_sf"/>
</dbReference>
<protein>
    <recommendedName>
        <fullName evidence="13">mRNA cap guanine-N(7) methyltransferase</fullName>
        <ecNumber evidence="2">2.1.1.56</ecNumber>
    </recommendedName>
    <alternativeName>
        <fullName evidence="10">mRNA (guanine-N(7))-methyltransferase</fullName>
    </alternativeName>
    <alternativeName>
        <fullName evidence="11">mRNA cap methyltransferase</fullName>
    </alternativeName>
</protein>
<evidence type="ECO:0000256" key="3">
    <source>
        <dbReference type="ARBA" id="ARBA00022603"/>
    </source>
</evidence>
<dbReference type="Pfam" id="PF00164">
    <property type="entry name" value="Ribosom_S12_S23"/>
    <property type="match status" value="1"/>
</dbReference>